<feature type="region of interest" description="Disordered" evidence="1">
    <location>
        <begin position="75"/>
        <end position="95"/>
    </location>
</feature>
<reference evidence="2" key="1">
    <citation type="journal article" date="2022" name="bioRxiv">
        <title>Sequencing and chromosome-scale assembly of the giantPleurodeles waltlgenome.</title>
        <authorList>
            <person name="Brown T."/>
            <person name="Elewa A."/>
            <person name="Iarovenko S."/>
            <person name="Subramanian E."/>
            <person name="Araus A.J."/>
            <person name="Petzold A."/>
            <person name="Susuki M."/>
            <person name="Suzuki K.-i.T."/>
            <person name="Hayashi T."/>
            <person name="Toyoda A."/>
            <person name="Oliveira C."/>
            <person name="Osipova E."/>
            <person name="Leigh N.D."/>
            <person name="Simon A."/>
            <person name="Yun M.H."/>
        </authorList>
    </citation>
    <scope>NUCLEOTIDE SEQUENCE</scope>
    <source>
        <strain evidence="2">20211129_DDA</strain>
        <tissue evidence="2">Liver</tissue>
    </source>
</reference>
<evidence type="ECO:0000256" key="1">
    <source>
        <dbReference type="SAM" id="MobiDB-lite"/>
    </source>
</evidence>
<dbReference type="EMBL" id="JANPWB010000012">
    <property type="protein sequence ID" value="KAJ1119184.1"/>
    <property type="molecule type" value="Genomic_DNA"/>
</dbReference>
<keyword evidence="3" id="KW-1185">Reference proteome</keyword>
<protein>
    <submittedName>
        <fullName evidence="2">Uncharacterized protein</fullName>
    </submittedName>
</protein>
<evidence type="ECO:0000313" key="3">
    <source>
        <dbReference type="Proteomes" id="UP001066276"/>
    </source>
</evidence>
<feature type="region of interest" description="Disordered" evidence="1">
    <location>
        <begin position="15"/>
        <end position="44"/>
    </location>
</feature>
<gene>
    <name evidence="2" type="ORF">NDU88_007370</name>
</gene>
<accession>A0AAV7NW14</accession>
<feature type="compositionally biased region" description="Basic and acidic residues" evidence="1">
    <location>
        <begin position="83"/>
        <end position="95"/>
    </location>
</feature>
<sequence length="95" mass="10094">MNSVAPEVVRALLPVQCHSGSRSRSPKHPSRVPSPSGPTPKDCCRSADRAWKRVGSLLGTRDVCESGIGSLASERAYGLSSRGEPRPQVRRGAAD</sequence>
<dbReference type="AlphaFoldDB" id="A0AAV7NW14"/>
<evidence type="ECO:0000313" key="2">
    <source>
        <dbReference type="EMBL" id="KAJ1119184.1"/>
    </source>
</evidence>
<comment type="caution">
    <text evidence="2">The sequence shown here is derived from an EMBL/GenBank/DDBJ whole genome shotgun (WGS) entry which is preliminary data.</text>
</comment>
<proteinExistence type="predicted"/>
<dbReference type="Proteomes" id="UP001066276">
    <property type="component" value="Chromosome 8"/>
</dbReference>
<organism evidence="2 3">
    <name type="scientific">Pleurodeles waltl</name>
    <name type="common">Iberian ribbed newt</name>
    <dbReference type="NCBI Taxonomy" id="8319"/>
    <lineage>
        <taxon>Eukaryota</taxon>
        <taxon>Metazoa</taxon>
        <taxon>Chordata</taxon>
        <taxon>Craniata</taxon>
        <taxon>Vertebrata</taxon>
        <taxon>Euteleostomi</taxon>
        <taxon>Amphibia</taxon>
        <taxon>Batrachia</taxon>
        <taxon>Caudata</taxon>
        <taxon>Salamandroidea</taxon>
        <taxon>Salamandridae</taxon>
        <taxon>Pleurodelinae</taxon>
        <taxon>Pleurodeles</taxon>
    </lineage>
</organism>
<name>A0AAV7NW14_PLEWA</name>